<name>A0A1L6F9G5_9RHOO</name>
<dbReference type="PANTHER" id="PTHR43081:SF1">
    <property type="entry name" value="ADENYLATE CYCLASE, TERMINAL-DIFFERENTIATION SPECIFIC"/>
    <property type="match status" value="1"/>
</dbReference>
<dbReference type="Pfam" id="PF00498">
    <property type="entry name" value="FHA"/>
    <property type="match status" value="1"/>
</dbReference>
<dbReference type="Gene3D" id="2.60.200.20">
    <property type="match status" value="1"/>
</dbReference>
<reference evidence="3 4" key="1">
    <citation type="submission" date="2016-12" db="EMBL/GenBank/DDBJ databases">
        <title>Complete genome sequence of Thauera chlorobenzoica, a Betaproteobacterium degrading haloaromatics anaerobically to CO2 and halides.</title>
        <authorList>
            <person name="Goris T."/>
            <person name="Mergelsberg M."/>
            <person name="Boll M."/>
        </authorList>
    </citation>
    <scope>NUCLEOTIDE SEQUENCE [LARGE SCALE GENOMIC DNA]</scope>
    <source>
        <strain evidence="3 4">3CB1</strain>
    </source>
</reference>
<dbReference type="InterPro" id="IPR050697">
    <property type="entry name" value="Adenylyl/Guanylyl_Cyclase_3/4"/>
</dbReference>
<sequence>MVFADLTGSTGLFESAGNVVATQIVTRCTHVLGRHLAAAGGDVVKFLGDGVLVLFDDPIAAVQATARMQDVLQELATVELRCAPLGVKTGIDRGAVVEYDGDCYGDPVNVAARLCDRAQAGEVLIGEPVFGSLPEGLRLACHSLDRITLKGKAEPLRVWRVDFARTAETTLASLLDYRELLDGVRPLQRIDLGRLDQHIELHPGDGPLIIGRGEGAGFAVDDPRVSRRHARIEWAGEQCVLTDFSSNGSWVHFSGAAAPVQLRRERCTLHGEGEIFLGTAPDDFTAPTLGFRVIDER</sequence>
<dbReference type="PROSITE" id="PS50006">
    <property type="entry name" value="FHA_DOMAIN"/>
    <property type="match status" value="1"/>
</dbReference>
<dbReference type="SUPFAM" id="SSF49879">
    <property type="entry name" value="SMAD/FHA domain"/>
    <property type="match status" value="1"/>
</dbReference>
<accession>A0A1L6F9G5</accession>
<dbReference type="Pfam" id="PF00211">
    <property type="entry name" value="Guanylate_cyc"/>
    <property type="match status" value="1"/>
</dbReference>
<dbReference type="CDD" id="cd00060">
    <property type="entry name" value="FHA"/>
    <property type="match status" value="1"/>
</dbReference>
<evidence type="ECO:0000259" key="1">
    <source>
        <dbReference type="PROSITE" id="PS50006"/>
    </source>
</evidence>
<dbReference type="InterPro" id="IPR000253">
    <property type="entry name" value="FHA_dom"/>
</dbReference>
<dbReference type="GO" id="GO:0004016">
    <property type="term" value="F:adenylate cyclase activity"/>
    <property type="evidence" value="ECO:0007669"/>
    <property type="project" value="UniProtKB-EC"/>
</dbReference>
<evidence type="ECO:0000259" key="2">
    <source>
        <dbReference type="PROSITE" id="PS50125"/>
    </source>
</evidence>
<dbReference type="EMBL" id="CP018839">
    <property type="protein sequence ID" value="APR03555.1"/>
    <property type="molecule type" value="Genomic_DNA"/>
</dbReference>
<feature type="domain" description="Guanylate cyclase" evidence="2">
    <location>
        <begin position="1"/>
        <end position="115"/>
    </location>
</feature>
<dbReference type="CDD" id="cd07302">
    <property type="entry name" value="CHD"/>
    <property type="match status" value="1"/>
</dbReference>
<dbReference type="SMART" id="SM00240">
    <property type="entry name" value="FHA"/>
    <property type="match status" value="1"/>
</dbReference>
<keyword evidence="3" id="KW-0456">Lyase</keyword>
<dbReference type="InterPro" id="IPR029787">
    <property type="entry name" value="Nucleotide_cyclase"/>
</dbReference>
<gene>
    <name evidence="3" type="ORF">Tchl_0691</name>
</gene>
<protein>
    <submittedName>
        <fullName evidence="3">Adenylate cyclase</fullName>
        <ecNumber evidence="3">4.6.1.1</ecNumber>
    </submittedName>
</protein>
<keyword evidence="4" id="KW-1185">Reference proteome</keyword>
<dbReference type="GO" id="GO:0035556">
    <property type="term" value="P:intracellular signal transduction"/>
    <property type="evidence" value="ECO:0007669"/>
    <property type="project" value="InterPro"/>
</dbReference>
<dbReference type="InterPro" id="IPR001054">
    <property type="entry name" value="A/G_cyclase"/>
</dbReference>
<dbReference type="AlphaFoldDB" id="A0A1L6F9G5"/>
<dbReference type="EC" id="4.6.1.1" evidence="3"/>
<evidence type="ECO:0000313" key="4">
    <source>
        <dbReference type="Proteomes" id="UP000185739"/>
    </source>
</evidence>
<dbReference type="Gene3D" id="3.30.70.1230">
    <property type="entry name" value="Nucleotide cyclase"/>
    <property type="match status" value="1"/>
</dbReference>
<dbReference type="InterPro" id="IPR008984">
    <property type="entry name" value="SMAD_FHA_dom_sf"/>
</dbReference>
<dbReference type="KEGG" id="tcl:Tchl_0691"/>
<dbReference type="SUPFAM" id="SSF55073">
    <property type="entry name" value="Nucleotide cyclase"/>
    <property type="match status" value="1"/>
</dbReference>
<dbReference type="Proteomes" id="UP000185739">
    <property type="component" value="Chromosome"/>
</dbReference>
<dbReference type="PANTHER" id="PTHR43081">
    <property type="entry name" value="ADENYLATE CYCLASE, TERMINAL-DIFFERENTIATION SPECIFIC-RELATED"/>
    <property type="match status" value="1"/>
</dbReference>
<organism evidence="3 4">
    <name type="scientific">Thauera chlorobenzoica</name>
    <dbReference type="NCBI Taxonomy" id="96773"/>
    <lineage>
        <taxon>Bacteria</taxon>
        <taxon>Pseudomonadati</taxon>
        <taxon>Pseudomonadota</taxon>
        <taxon>Betaproteobacteria</taxon>
        <taxon>Rhodocyclales</taxon>
        <taxon>Zoogloeaceae</taxon>
        <taxon>Thauera</taxon>
    </lineage>
</organism>
<proteinExistence type="predicted"/>
<dbReference type="PROSITE" id="PS50125">
    <property type="entry name" value="GUANYLATE_CYCLASE_2"/>
    <property type="match status" value="1"/>
</dbReference>
<dbReference type="STRING" id="96773.Tchl_0691"/>
<evidence type="ECO:0000313" key="3">
    <source>
        <dbReference type="EMBL" id="APR03555.1"/>
    </source>
</evidence>
<dbReference type="GO" id="GO:0009190">
    <property type="term" value="P:cyclic nucleotide biosynthetic process"/>
    <property type="evidence" value="ECO:0007669"/>
    <property type="project" value="InterPro"/>
</dbReference>
<feature type="domain" description="FHA" evidence="1">
    <location>
        <begin position="208"/>
        <end position="256"/>
    </location>
</feature>